<dbReference type="HOGENOM" id="CLU_924121_0_0_9"/>
<keyword evidence="1" id="KW-0472">Membrane</keyword>
<dbReference type="AlphaFoldDB" id="B4U1I5"/>
<feature type="transmembrane region" description="Helical" evidence="1">
    <location>
        <begin position="58"/>
        <end position="78"/>
    </location>
</feature>
<organism evidence="2 3">
    <name type="scientific">Streptococcus equi subsp. zooepidemicus (strain MGCS10565)</name>
    <dbReference type="NCBI Taxonomy" id="552526"/>
    <lineage>
        <taxon>Bacteria</taxon>
        <taxon>Bacillati</taxon>
        <taxon>Bacillota</taxon>
        <taxon>Bacilli</taxon>
        <taxon>Lactobacillales</taxon>
        <taxon>Streptococcaceae</taxon>
        <taxon>Streptococcus</taxon>
    </lineage>
</organism>
<keyword evidence="1" id="KW-1133">Transmembrane helix</keyword>
<proteinExistence type="predicted"/>
<evidence type="ECO:0000313" key="3">
    <source>
        <dbReference type="Proteomes" id="UP000001873"/>
    </source>
</evidence>
<reference evidence="2 3" key="1">
    <citation type="journal article" date="2008" name="PLoS ONE">
        <title>Genome sequence of a lancefield group C Streptococcus zooepidemicus strain causing epidemic nephritis: new information about an old disease.</title>
        <authorList>
            <person name="Beres S.B."/>
            <person name="Sesso R."/>
            <person name="Pinto S.W.L."/>
            <person name="Hoe N.P."/>
            <person name="Porcella S.F."/>
            <person name="Deleo F.R."/>
            <person name="Musser J.M."/>
        </authorList>
    </citation>
    <scope>NUCLEOTIDE SEQUENCE [LARGE SCALE GENOMIC DNA]</scope>
    <source>
        <strain evidence="2 3">MGCS10565</strain>
    </source>
</reference>
<protein>
    <submittedName>
        <fullName evidence="2">Uncharacterized protein</fullName>
    </submittedName>
</protein>
<gene>
    <name evidence="2" type="ordered locus">Sez_0480</name>
</gene>
<name>B4U1I5_STREM</name>
<dbReference type="EMBL" id="CP001129">
    <property type="protein sequence ID" value="ACG61852.1"/>
    <property type="molecule type" value="Genomic_DNA"/>
</dbReference>
<dbReference type="KEGG" id="sez:Sez_0480"/>
<feature type="transmembrane region" description="Helical" evidence="1">
    <location>
        <begin position="326"/>
        <end position="345"/>
    </location>
</feature>
<dbReference type="Proteomes" id="UP000001873">
    <property type="component" value="Chromosome"/>
</dbReference>
<evidence type="ECO:0000313" key="2">
    <source>
        <dbReference type="EMBL" id="ACG61852.1"/>
    </source>
</evidence>
<sequence length="350" mass="40349">MRLFLLGIILFILKMVQWLVPITVDRDEIEQETHHDYAGASYIWLAGECMMRIYHIKWLGQVVVLLILLLPLLLAFSYEKKQRLYILESNQLKSETHYSLSAAEQRAWRSQMLSSSPPAWLTAEIKQDDLVIKPVYANHWLKLDFPLYQGRLFSKNNGKEALVGAKVPTKTINGKDCFIFNHTSYTVIGRLGQEQESLLSKTVLLTDDTLLDQAPSLTFHSFYPIQKKRQQGYNQGVSRLLKLGSYLKLLKLTTHSVVALSLLAWFYCYHLSRITHRFLLYQLGLTKWQLALKELCRMTGMAIIASVLWLLLAYIVTGSWSLGHHLAVYLAAFVLISGLLAWYWIRREAV</sequence>
<feature type="transmembrane region" description="Helical" evidence="1">
    <location>
        <begin position="299"/>
        <end position="320"/>
    </location>
</feature>
<keyword evidence="1" id="KW-0812">Transmembrane</keyword>
<evidence type="ECO:0000256" key="1">
    <source>
        <dbReference type="SAM" id="Phobius"/>
    </source>
</evidence>
<accession>B4U1I5</accession>